<dbReference type="AlphaFoldDB" id="A0A2M4C666"/>
<name>A0A2M4C666_9DIPT</name>
<evidence type="ECO:0000313" key="2">
    <source>
        <dbReference type="EMBL" id="MBW60846.1"/>
    </source>
</evidence>
<proteinExistence type="predicted"/>
<evidence type="ECO:0000256" key="1">
    <source>
        <dbReference type="SAM" id="MobiDB-lite"/>
    </source>
</evidence>
<dbReference type="EMBL" id="GGFJ01011705">
    <property type="protein sequence ID" value="MBW60846.1"/>
    <property type="molecule type" value="Transcribed_RNA"/>
</dbReference>
<feature type="compositionally biased region" description="Low complexity" evidence="1">
    <location>
        <begin position="89"/>
        <end position="113"/>
    </location>
</feature>
<reference evidence="2" key="1">
    <citation type="submission" date="2018-01" db="EMBL/GenBank/DDBJ databases">
        <title>An insight into the sialome of Amazonian anophelines.</title>
        <authorList>
            <person name="Ribeiro J.M."/>
            <person name="Scarpassa V."/>
            <person name="Calvo E."/>
        </authorList>
    </citation>
    <scope>NUCLEOTIDE SEQUENCE</scope>
    <source>
        <tissue evidence="2">Salivary glands</tissue>
    </source>
</reference>
<organism evidence="2">
    <name type="scientific">Anopheles marajoara</name>
    <dbReference type="NCBI Taxonomy" id="58244"/>
    <lineage>
        <taxon>Eukaryota</taxon>
        <taxon>Metazoa</taxon>
        <taxon>Ecdysozoa</taxon>
        <taxon>Arthropoda</taxon>
        <taxon>Hexapoda</taxon>
        <taxon>Insecta</taxon>
        <taxon>Pterygota</taxon>
        <taxon>Neoptera</taxon>
        <taxon>Endopterygota</taxon>
        <taxon>Diptera</taxon>
        <taxon>Nematocera</taxon>
        <taxon>Culicoidea</taxon>
        <taxon>Culicidae</taxon>
        <taxon>Anophelinae</taxon>
        <taxon>Anopheles</taxon>
    </lineage>
</organism>
<protein>
    <submittedName>
        <fullName evidence="2">Putative secreted protein</fullName>
    </submittedName>
</protein>
<accession>A0A2M4C666</accession>
<sequence>MAPGVVVVASLASVSVSSSSLKSRKSSRAVRLAPAPPPKRSSTSWDTFKRLLRSVNRSARFSVVVCGVEVVDDELSLVDVGATVVVSVSSSSSSLSSSSSSSSLSSSSSSSSSPVPGGEASPFASLRSRSNFCFFCCLMIPISTACWICTNPRW</sequence>
<feature type="region of interest" description="Disordered" evidence="1">
    <location>
        <begin position="89"/>
        <end position="116"/>
    </location>
</feature>